<dbReference type="Gene3D" id="3.40.630.70">
    <property type="entry name" value="Leucyl/phenylalanyl-tRNA-protein transferase, C-terminal domain"/>
    <property type="match status" value="1"/>
</dbReference>
<dbReference type="Pfam" id="PF03588">
    <property type="entry name" value="Leu_Phe_trans"/>
    <property type="match status" value="1"/>
</dbReference>
<accession>A0A1C3H2D3</accession>
<protein>
    <recommendedName>
        <fullName evidence="4">Leucyl/phenylalanyl-tRNA--protein transferase</fullName>
        <ecNumber evidence="4">2.3.2.6</ecNumber>
    </recommendedName>
    <alternativeName>
        <fullName evidence="4">L/F-transferase</fullName>
    </alternativeName>
    <alternativeName>
        <fullName evidence="4">Leucyltransferase</fullName>
    </alternativeName>
    <alternativeName>
        <fullName evidence="4">Phenyalanyltransferase</fullName>
    </alternativeName>
</protein>
<proteinExistence type="inferred from homology"/>
<name>A0A1C3H2D3_9GAMM</name>
<dbReference type="Gene3D" id="3.30.70.3550">
    <property type="entry name" value="Leucyl/phenylalanyl-tRNA-protein transferase, N-terminal domain"/>
    <property type="match status" value="1"/>
</dbReference>
<dbReference type="Proteomes" id="UP000190837">
    <property type="component" value="Unassembled WGS sequence"/>
</dbReference>
<dbReference type="NCBIfam" id="TIGR00667">
    <property type="entry name" value="aat"/>
    <property type="match status" value="1"/>
</dbReference>
<keyword evidence="3 4" id="KW-0012">Acyltransferase</keyword>
<dbReference type="RefSeq" id="WP_079539217.1">
    <property type="nucleotide sequence ID" value="NZ_CP171111.1"/>
</dbReference>
<dbReference type="PANTHER" id="PTHR30098">
    <property type="entry name" value="LEUCYL/PHENYLALANYL-TRNA--PROTEIN TRANSFERASE"/>
    <property type="match status" value="1"/>
</dbReference>
<evidence type="ECO:0000256" key="1">
    <source>
        <dbReference type="ARBA" id="ARBA00022490"/>
    </source>
</evidence>
<keyword evidence="2 4" id="KW-0808">Transferase</keyword>
<dbReference type="GO" id="GO:0008914">
    <property type="term" value="F:leucyl-tRNA--protein transferase activity"/>
    <property type="evidence" value="ECO:0007669"/>
    <property type="project" value="UniProtKB-UniRule"/>
</dbReference>
<dbReference type="EC" id="2.3.2.6" evidence="4"/>
<evidence type="ECO:0000313" key="5">
    <source>
        <dbReference type="EMBL" id="SAM57866.1"/>
    </source>
</evidence>
<dbReference type="InterPro" id="IPR004616">
    <property type="entry name" value="Leu/Phe-tRNA_Trfase"/>
</dbReference>
<evidence type="ECO:0000256" key="3">
    <source>
        <dbReference type="ARBA" id="ARBA00023315"/>
    </source>
</evidence>
<dbReference type="InterPro" id="IPR042221">
    <property type="entry name" value="Leu/Phe-tRNA_Trfase_N"/>
</dbReference>
<evidence type="ECO:0000256" key="2">
    <source>
        <dbReference type="ARBA" id="ARBA00022679"/>
    </source>
</evidence>
<sequence length="216" mass="24443">MLETRYRFPPADRADEDGLVAQSDHIDAEMAFTAHSQGIFPWYNPGDPILWWSPDPRAIIPTAAIHTSRSLRKHMRRMTYRLTLDTAFAATIDHCASSHGATWITPVMRATYLTLHEQGRAHSCELWQDDELVGGLYGVALERIFCGESMYSLRPSASKIVLVQLCAWLAAHGIDTLDTQFLTSHLISMGAIAIPRRDYLARLTDNPDKHRGRWQI</sequence>
<comment type="catalytic activity">
    <reaction evidence="4">
        <text>L-phenylalanyl-tRNA(Phe) + an N-terminal L-alpha-aminoacyl-[protein] = an N-terminal L-phenylalanyl-L-alpha-aminoacyl-[protein] + tRNA(Phe)</text>
        <dbReference type="Rhea" id="RHEA:43632"/>
        <dbReference type="Rhea" id="RHEA-COMP:9668"/>
        <dbReference type="Rhea" id="RHEA-COMP:9699"/>
        <dbReference type="Rhea" id="RHEA-COMP:10636"/>
        <dbReference type="Rhea" id="RHEA-COMP:10637"/>
        <dbReference type="ChEBI" id="CHEBI:78442"/>
        <dbReference type="ChEBI" id="CHEBI:78531"/>
        <dbReference type="ChEBI" id="CHEBI:78597"/>
        <dbReference type="ChEBI" id="CHEBI:83561"/>
        <dbReference type="EC" id="2.3.2.6"/>
    </reaction>
</comment>
<dbReference type="AlphaFoldDB" id="A0A1C3H2D3"/>
<evidence type="ECO:0000313" key="6">
    <source>
        <dbReference type="Proteomes" id="UP000190837"/>
    </source>
</evidence>
<dbReference type="GO" id="GO:0030163">
    <property type="term" value="P:protein catabolic process"/>
    <property type="evidence" value="ECO:0007669"/>
    <property type="project" value="UniProtKB-UniRule"/>
</dbReference>
<dbReference type="EMBL" id="FKLO01000016">
    <property type="protein sequence ID" value="SAM57866.1"/>
    <property type="molecule type" value="Genomic_DNA"/>
</dbReference>
<dbReference type="HAMAP" id="MF_00688">
    <property type="entry name" value="Leu_Phe_trans"/>
    <property type="match status" value="1"/>
</dbReference>
<dbReference type="PANTHER" id="PTHR30098:SF2">
    <property type="entry name" value="LEUCYL_PHENYLALANYL-TRNA--PROTEIN TRANSFERASE"/>
    <property type="match status" value="1"/>
</dbReference>
<keyword evidence="1 4" id="KW-0963">Cytoplasm</keyword>
<dbReference type="GO" id="GO:0005737">
    <property type="term" value="C:cytoplasm"/>
    <property type="evidence" value="ECO:0007669"/>
    <property type="project" value="UniProtKB-SubCell"/>
</dbReference>
<reference evidence="6" key="1">
    <citation type="submission" date="2016-04" db="EMBL/GenBank/DDBJ databases">
        <authorList>
            <person name="Tagini F."/>
        </authorList>
    </citation>
    <scope>NUCLEOTIDE SEQUENCE [LARGE SCALE GENOMIC DNA]</scope>
    <source>
        <strain evidence="6">CHUV0807</strain>
    </source>
</reference>
<comment type="function">
    <text evidence="4">Functions in the N-end rule pathway of protein degradation where it conjugates Leu, Phe and, less efficiently, Met from aminoacyl-tRNAs to the N-termini of proteins containing an N-terminal arginine or lysine.</text>
</comment>
<gene>
    <name evidence="4" type="primary">aat</name>
    <name evidence="5" type="ORF">CHUV0807_0363</name>
</gene>
<comment type="catalytic activity">
    <reaction evidence="4">
        <text>N-terminal L-lysyl-[protein] + L-leucyl-tRNA(Leu) = N-terminal L-leucyl-L-lysyl-[protein] + tRNA(Leu) + H(+)</text>
        <dbReference type="Rhea" id="RHEA:12340"/>
        <dbReference type="Rhea" id="RHEA-COMP:9613"/>
        <dbReference type="Rhea" id="RHEA-COMP:9622"/>
        <dbReference type="Rhea" id="RHEA-COMP:12670"/>
        <dbReference type="Rhea" id="RHEA-COMP:12671"/>
        <dbReference type="ChEBI" id="CHEBI:15378"/>
        <dbReference type="ChEBI" id="CHEBI:65249"/>
        <dbReference type="ChEBI" id="CHEBI:78442"/>
        <dbReference type="ChEBI" id="CHEBI:78494"/>
        <dbReference type="ChEBI" id="CHEBI:133043"/>
        <dbReference type="EC" id="2.3.2.6"/>
    </reaction>
</comment>
<dbReference type="SUPFAM" id="SSF55729">
    <property type="entry name" value="Acyl-CoA N-acyltransferases (Nat)"/>
    <property type="match status" value="1"/>
</dbReference>
<dbReference type="InterPro" id="IPR042203">
    <property type="entry name" value="Leu/Phe-tRNA_Trfase_C"/>
</dbReference>
<comment type="catalytic activity">
    <reaction evidence="4">
        <text>N-terminal L-arginyl-[protein] + L-leucyl-tRNA(Leu) = N-terminal L-leucyl-L-arginyl-[protein] + tRNA(Leu) + H(+)</text>
        <dbReference type="Rhea" id="RHEA:50416"/>
        <dbReference type="Rhea" id="RHEA-COMP:9613"/>
        <dbReference type="Rhea" id="RHEA-COMP:9622"/>
        <dbReference type="Rhea" id="RHEA-COMP:12672"/>
        <dbReference type="Rhea" id="RHEA-COMP:12673"/>
        <dbReference type="ChEBI" id="CHEBI:15378"/>
        <dbReference type="ChEBI" id="CHEBI:64719"/>
        <dbReference type="ChEBI" id="CHEBI:78442"/>
        <dbReference type="ChEBI" id="CHEBI:78494"/>
        <dbReference type="ChEBI" id="CHEBI:133044"/>
        <dbReference type="EC" id="2.3.2.6"/>
    </reaction>
</comment>
<organism evidence="5 6">
    <name type="scientific">Cardiobacterium hominis</name>
    <dbReference type="NCBI Taxonomy" id="2718"/>
    <lineage>
        <taxon>Bacteria</taxon>
        <taxon>Pseudomonadati</taxon>
        <taxon>Pseudomonadota</taxon>
        <taxon>Gammaproteobacteria</taxon>
        <taxon>Cardiobacteriales</taxon>
        <taxon>Cardiobacteriaceae</taxon>
        <taxon>Cardiobacterium</taxon>
    </lineage>
</organism>
<dbReference type="InterPro" id="IPR016181">
    <property type="entry name" value="Acyl_CoA_acyltransferase"/>
</dbReference>
<comment type="subcellular location">
    <subcellularLocation>
        <location evidence="4">Cytoplasm</location>
    </subcellularLocation>
</comment>
<evidence type="ECO:0000256" key="4">
    <source>
        <dbReference type="HAMAP-Rule" id="MF_00688"/>
    </source>
</evidence>
<comment type="similarity">
    <text evidence="4">Belongs to the L/F-transferase family.</text>
</comment>